<evidence type="ECO:0000313" key="1">
    <source>
        <dbReference type="EMBL" id="KAF5753799.1"/>
    </source>
</evidence>
<dbReference type="AlphaFoldDB" id="A0A251RQX1"/>
<name>A0A251RQX1_HELAN</name>
<sequence>MQSKINNVMQKFNFEGQSCSLQYWEYKQSGHKGRLTVADQLFVSSRNRRGLREYRNRCLKKKVSVGPDTEVDQEYLAGLAAQKKVAFERTSCDPDQILGQLVVPVFSYQGADEKLIGVIELTTFFAKESYEEDFNQIQSLLQKESLATTYMANI</sequence>
<evidence type="ECO:0000313" key="2">
    <source>
        <dbReference type="EMBL" id="OTF85239.1"/>
    </source>
</evidence>
<dbReference type="InParanoid" id="A0A251RQX1"/>
<dbReference type="PANTHER" id="PTHR32002">
    <property type="entry name" value="PROTEIN NLP8"/>
    <property type="match status" value="1"/>
</dbReference>
<organism evidence="2 3">
    <name type="scientific">Helianthus annuus</name>
    <name type="common">Common sunflower</name>
    <dbReference type="NCBI Taxonomy" id="4232"/>
    <lineage>
        <taxon>Eukaryota</taxon>
        <taxon>Viridiplantae</taxon>
        <taxon>Streptophyta</taxon>
        <taxon>Embryophyta</taxon>
        <taxon>Tracheophyta</taxon>
        <taxon>Spermatophyta</taxon>
        <taxon>Magnoliopsida</taxon>
        <taxon>eudicotyledons</taxon>
        <taxon>Gunneridae</taxon>
        <taxon>Pentapetalae</taxon>
        <taxon>asterids</taxon>
        <taxon>campanulids</taxon>
        <taxon>Asterales</taxon>
        <taxon>Asteraceae</taxon>
        <taxon>Asteroideae</taxon>
        <taxon>Heliantheae alliance</taxon>
        <taxon>Heliantheae</taxon>
        <taxon>Helianthus</taxon>
    </lineage>
</organism>
<gene>
    <name evidence="2" type="ORF">HannXRQ_Chr17g0537811</name>
    <name evidence="1" type="ORF">HanXRQr2_Chr17g0784111</name>
</gene>
<reference evidence="2" key="2">
    <citation type="submission" date="2017-02" db="EMBL/GenBank/DDBJ databases">
        <title>Sunflower complete genome.</title>
        <authorList>
            <person name="Langlade N."/>
            <person name="Munos S."/>
        </authorList>
    </citation>
    <scope>NUCLEOTIDE SEQUENCE [LARGE SCALE GENOMIC DNA]</scope>
    <source>
        <tissue evidence="2">Leaves</tissue>
    </source>
</reference>
<reference evidence="1 3" key="1">
    <citation type="journal article" date="2017" name="Nature">
        <title>The sunflower genome provides insights into oil metabolism, flowering and Asterid evolution.</title>
        <authorList>
            <person name="Badouin H."/>
            <person name="Gouzy J."/>
            <person name="Grassa C.J."/>
            <person name="Murat F."/>
            <person name="Staton S.E."/>
            <person name="Cottret L."/>
            <person name="Lelandais-Briere C."/>
            <person name="Owens G.L."/>
            <person name="Carrere S."/>
            <person name="Mayjonade B."/>
            <person name="Legrand L."/>
            <person name="Gill N."/>
            <person name="Kane N.C."/>
            <person name="Bowers J.E."/>
            <person name="Hubner S."/>
            <person name="Bellec A."/>
            <person name="Berard A."/>
            <person name="Berges H."/>
            <person name="Blanchet N."/>
            <person name="Boniface M.C."/>
            <person name="Brunel D."/>
            <person name="Catrice O."/>
            <person name="Chaidir N."/>
            <person name="Claudel C."/>
            <person name="Donnadieu C."/>
            <person name="Faraut T."/>
            <person name="Fievet G."/>
            <person name="Helmstetter N."/>
            <person name="King M."/>
            <person name="Knapp S.J."/>
            <person name="Lai Z."/>
            <person name="Le Paslier M.C."/>
            <person name="Lippi Y."/>
            <person name="Lorenzon L."/>
            <person name="Mandel J.R."/>
            <person name="Marage G."/>
            <person name="Marchand G."/>
            <person name="Marquand E."/>
            <person name="Bret-Mestries E."/>
            <person name="Morien E."/>
            <person name="Nambeesan S."/>
            <person name="Nguyen T."/>
            <person name="Pegot-Espagnet P."/>
            <person name="Pouilly N."/>
            <person name="Raftis F."/>
            <person name="Sallet E."/>
            <person name="Schiex T."/>
            <person name="Thomas J."/>
            <person name="Vandecasteele C."/>
            <person name="Vares D."/>
            <person name="Vear F."/>
            <person name="Vautrin S."/>
            <person name="Crespi M."/>
            <person name="Mangin B."/>
            <person name="Burke J.M."/>
            <person name="Salse J."/>
            <person name="Munos S."/>
            <person name="Vincourt P."/>
            <person name="Rieseberg L.H."/>
            <person name="Langlade N.B."/>
        </authorList>
    </citation>
    <scope>NUCLEOTIDE SEQUENCE [LARGE SCALE GENOMIC DNA]</scope>
    <source>
        <strain evidence="3">cv. SF193</strain>
        <tissue evidence="1">Leaves</tissue>
    </source>
</reference>
<dbReference type="GO" id="GO:0003700">
    <property type="term" value="F:DNA-binding transcription factor activity"/>
    <property type="evidence" value="ECO:0007669"/>
    <property type="project" value="InterPro"/>
</dbReference>
<protein>
    <recommendedName>
        <fullName evidence="4">GAF domain-containing protein</fullName>
    </recommendedName>
</protein>
<keyword evidence="3" id="KW-1185">Reference proteome</keyword>
<evidence type="ECO:0008006" key="4">
    <source>
        <dbReference type="Google" id="ProtNLM"/>
    </source>
</evidence>
<dbReference type="InterPro" id="IPR045012">
    <property type="entry name" value="NLP"/>
</dbReference>
<evidence type="ECO:0000313" key="3">
    <source>
        <dbReference type="Proteomes" id="UP000215914"/>
    </source>
</evidence>
<proteinExistence type="predicted"/>
<dbReference type="Proteomes" id="UP000215914">
    <property type="component" value="Chromosome 17"/>
</dbReference>
<accession>A0A251RQX1</accession>
<reference evidence="1" key="3">
    <citation type="submission" date="2020-06" db="EMBL/GenBank/DDBJ databases">
        <title>Helianthus annuus Genome sequencing and assembly Release 2.</title>
        <authorList>
            <person name="Gouzy J."/>
            <person name="Langlade N."/>
            <person name="Munos S."/>
        </authorList>
    </citation>
    <scope>NUCLEOTIDE SEQUENCE</scope>
    <source>
        <tissue evidence="1">Leaves</tissue>
    </source>
</reference>
<dbReference type="EMBL" id="CM007906">
    <property type="protein sequence ID" value="OTF85239.1"/>
    <property type="molecule type" value="Genomic_DNA"/>
</dbReference>
<dbReference type="EMBL" id="MNCJ02000332">
    <property type="protein sequence ID" value="KAF5753799.1"/>
    <property type="molecule type" value="Genomic_DNA"/>
</dbReference>
<dbReference type="PANTHER" id="PTHR32002:SF35">
    <property type="entry name" value="PROTEIN NLP6"/>
    <property type="match status" value="1"/>
</dbReference>
<dbReference type="Gramene" id="mRNA:HanXRQr2_Chr17g0784111">
    <property type="protein sequence ID" value="mRNA:HanXRQr2_Chr17g0784111"/>
    <property type="gene ID" value="HanXRQr2_Chr17g0784111"/>
</dbReference>